<dbReference type="Proteomes" id="UP000741013">
    <property type="component" value="Unassembled WGS sequence"/>
</dbReference>
<dbReference type="InterPro" id="IPR005561">
    <property type="entry name" value="ANTAR"/>
</dbReference>
<sequence>MTDRTPERTGSAVTSVLGGITARLVEGSDSEAVLRLVVDAGVELMGAAASGVMVVDPRGGLDVLAASDTPANLVELLQAQVEHGPCVECVEAGDVVAAEQLASERTRWPEFVPVALELGYHAAIAVPMWLDGNVVGGLNVLYAQEQRGDADLVRLGRVLADLAVLGLVQERGQRRADRLTEHTLSTLDDRVYLGQAIGIVAGTLGTTPAAASALLSGYAVRTRQTLRVVVRAVADGVLDPGSLA</sequence>
<dbReference type="InterPro" id="IPR029016">
    <property type="entry name" value="GAF-like_dom_sf"/>
</dbReference>
<feature type="domain" description="GAF" evidence="2">
    <location>
        <begin position="29"/>
        <end position="164"/>
    </location>
</feature>
<protein>
    <submittedName>
        <fullName evidence="3">GAF domain-containing protein</fullName>
    </submittedName>
</protein>
<dbReference type="Pfam" id="PF13185">
    <property type="entry name" value="GAF_2"/>
    <property type="match status" value="1"/>
</dbReference>
<dbReference type="PIRSF" id="PIRSF036625">
    <property type="entry name" value="GAF_ANTAR"/>
    <property type="match status" value="1"/>
</dbReference>
<keyword evidence="4" id="KW-1185">Reference proteome</keyword>
<gene>
    <name evidence="3" type="ORF">JOM49_007097</name>
</gene>
<name>A0ABS4Q1M9_9PSEU</name>
<accession>A0ABS4Q1M9</accession>
<comment type="caution">
    <text evidence="3">The sequence shown here is derived from an EMBL/GenBank/DDBJ whole genome shotgun (WGS) entry which is preliminary data.</text>
</comment>
<proteinExistence type="predicted"/>
<dbReference type="InterPro" id="IPR012074">
    <property type="entry name" value="GAF_ANTAR"/>
</dbReference>
<feature type="domain" description="ANTAR" evidence="1">
    <location>
        <begin position="185"/>
        <end position="233"/>
    </location>
</feature>
<dbReference type="SUPFAM" id="SSF55781">
    <property type="entry name" value="GAF domain-like"/>
    <property type="match status" value="1"/>
</dbReference>
<dbReference type="Pfam" id="PF03861">
    <property type="entry name" value="ANTAR"/>
    <property type="match status" value="1"/>
</dbReference>
<dbReference type="EMBL" id="JAGGMS010000001">
    <property type="protein sequence ID" value="MBP2185571.1"/>
    <property type="molecule type" value="Genomic_DNA"/>
</dbReference>
<evidence type="ECO:0000313" key="4">
    <source>
        <dbReference type="Proteomes" id="UP000741013"/>
    </source>
</evidence>
<evidence type="ECO:0000313" key="3">
    <source>
        <dbReference type="EMBL" id="MBP2185571.1"/>
    </source>
</evidence>
<dbReference type="RefSeq" id="WP_209668439.1">
    <property type="nucleotide sequence ID" value="NZ_JAGGMS010000001.1"/>
</dbReference>
<dbReference type="InterPro" id="IPR003018">
    <property type="entry name" value="GAF"/>
</dbReference>
<dbReference type="Gene3D" id="3.30.450.40">
    <property type="match status" value="1"/>
</dbReference>
<evidence type="ECO:0000259" key="2">
    <source>
        <dbReference type="Pfam" id="PF13185"/>
    </source>
</evidence>
<reference evidence="3 4" key="1">
    <citation type="submission" date="2021-03" db="EMBL/GenBank/DDBJ databases">
        <title>Sequencing the genomes of 1000 actinobacteria strains.</title>
        <authorList>
            <person name="Klenk H.-P."/>
        </authorList>
    </citation>
    <scope>NUCLEOTIDE SEQUENCE [LARGE SCALE GENOMIC DNA]</scope>
    <source>
        <strain evidence="3 4">DSM 45510</strain>
    </source>
</reference>
<organism evidence="3 4">
    <name type="scientific">Amycolatopsis magusensis</name>
    <dbReference type="NCBI Taxonomy" id="882444"/>
    <lineage>
        <taxon>Bacteria</taxon>
        <taxon>Bacillati</taxon>
        <taxon>Actinomycetota</taxon>
        <taxon>Actinomycetes</taxon>
        <taxon>Pseudonocardiales</taxon>
        <taxon>Pseudonocardiaceae</taxon>
        <taxon>Amycolatopsis</taxon>
    </lineage>
</organism>
<evidence type="ECO:0000259" key="1">
    <source>
        <dbReference type="Pfam" id="PF03861"/>
    </source>
</evidence>